<name>A0A931MVT3_9BACI</name>
<comment type="caution">
    <text evidence="4">The sequence shown here is derived from an EMBL/GenBank/DDBJ whole genome shotgun (WGS) entry which is preliminary data.</text>
</comment>
<feature type="domain" description="Glycosyltransferase subfamily 4-like N-terminal" evidence="3">
    <location>
        <begin position="20"/>
        <end position="203"/>
    </location>
</feature>
<keyword evidence="5" id="KW-1185">Reference proteome</keyword>
<feature type="transmembrane region" description="Helical" evidence="1">
    <location>
        <begin position="108"/>
        <end position="127"/>
    </location>
</feature>
<feature type="domain" description="Glycosyl transferase family 1" evidence="2">
    <location>
        <begin position="220"/>
        <end position="376"/>
    </location>
</feature>
<keyword evidence="1" id="KW-1133">Transmembrane helix</keyword>
<organism evidence="4 5">
    <name type="scientific">Halobacillus yeomjeoni</name>
    <dbReference type="NCBI Taxonomy" id="311194"/>
    <lineage>
        <taxon>Bacteria</taxon>
        <taxon>Bacillati</taxon>
        <taxon>Bacillota</taxon>
        <taxon>Bacilli</taxon>
        <taxon>Bacillales</taxon>
        <taxon>Bacillaceae</taxon>
        <taxon>Halobacillus</taxon>
    </lineage>
</organism>
<dbReference type="Pfam" id="PF00534">
    <property type="entry name" value="Glycos_transf_1"/>
    <property type="match status" value="1"/>
</dbReference>
<dbReference type="GO" id="GO:0016758">
    <property type="term" value="F:hexosyltransferase activity"/>
    <property type="evidence" value="ECO:0007669"/>
    <property type="project" value="TreeGrafter"/>
</dbReference>
<evidence type="ECO:0000256" key="1">
    <source>
        <dbReference type="SAM" id="Phobius"/>
    </source>
</evidence>
<dbReference type="CDD" id="cd03794">
    <property type="entry name" value="GT4_WbuB-like"/>
    <property type="match status" value="1"/>
</dbReference>
<keyword evidence="1" id="KW-0812">Transmembrane</keyword>
<accession>A0A931MVT3</accession>
<dbReference type="SUPFAM" id="SSF53756">
    <property type="entry name" value="UDP-Glycosyltransferase/glycogen phosphorylase"/>
    <property type="match status" value="1"/>
</dbReference>
<evidence type="ECO:0000259" key="3">
    <source>
        <dbReference type="Pfam" id="PF13579"/>
    </source>
</evidence>
<gene>
    <name evidence="4" type="ORF">H0267_10925</name>
</gene>
<reference evidence="4 5" key="1">
    <citation type="journal article" date="2005" name="Int. J. Syst. Evol. Microbiol.">
        <title>Halobacillus yeomjeoni sp. nov., isolated from a marine solar saltern in Korea.</title>
        <authorList>
            <person name="Yoon J.H."/>
            <person name="Kang S.J."/>
            <person name="Lee C.H."/>
            <person name="Oh H.W."/>
            <person name="Oh T.K."/>
        </authorList>
    </citation>
    <scope>NUCLEOTIDE SEQUENCE [LARGE SCALE GENOMIC DNA]</scope>
    <source>
        <strain evidence="4 5">KCTC 3957</strain>
    </source>
</reference>
<evidence type="ECO:0000313" key="4">
    <source>
        <dbReference type="EMBL" id="MBH0230729.1"/>
    </source>
</evidence>
<sequence length="411" mass="47542">MNKKILIITQNFYPEIGSAGNRMKNIYLLLKEKGYQVDVLTTDPTYPNRKFYEDESFWDHEELNESPDINRIKIKKRKYSRSFTNRLFFYLEMAWKMIGNILKSQKKYDYVYTTSPAIFIALVGLLAKYKFRAKLILEIRDLWPDSLKGVGVFNYPFIIKFFTKIEQLLYRKANEIVVNSLGFVNHIKASEEKAFEKITYIPNAARKNEINPMDGTNSSFKAIYAGNLGLAQDNDILLNLAEKLYDRNVELTIMGYGYFTQKLKEAVKKKKLKNVKFVHPRSRAECFTIIADHQVGLVTLTDKEVFKTVLPGKIIDYMTCGVPIVGSVDGFSKQVIEEQKAGFVSNSKGVDELLVYIDKLKNDPLLQKRMSDNGNQYVKEHFLWEKNIHSLVDVLEPQKKNLSNTLSKVEL</sequence>
<dbReference type="InterPro" id="IPR050194">
    <property type="entry name" value="Glycosyltransferase_grp1"/>
</dbReference>
<dbReference type="PANTHER" id="PTHR45947:SF3">
    <property type="entry name" value="SULFOQUINOVOSYL TRANSFERASE SQD2"/>
    <property type="match status" value="1"/>
</dbReference>
<dbReference type="PANTHER" id="PTHR45947">
    <property type="entry name" value="SULFOQUINOVOSYL TRANSFERASE SQD2"/>
    <property type="match status" value="1"/>
</dbReference>
<dbReference type="InterPro" id="IPR001296">
    <property type="entry name" value="Glyco_trans_1"/>
</dbReference>
<dbReference type="Gene3D" id="3.40.50.2000">
    <property type="entry name" value="Glycogen Phosphorylase B"/>
    <property type="match status" value="2"/>
</dbReference>
<evidence type="ECO:0000313" key="5">
    <source>
        <dbReference type="Proteomes" id="UP000614490"/>
    </source>
</evidence>
<dbReference type="Pfam" id="PF13579">
    <property type="entry name" value="Glyco_trans_4_4"/>
    <property type="match status" value="1"/>
</dbReference>
<evidence type="ECO:0000259" key="2">
    <source>
        <dbReference type="Pfam" id="PF00534"/>
    </source>
</evidence>
<protein>
    <submittedName>
        <fullName evidence="4">Glycosyltransferase family 4 protein</fullName>
    </submittedName>
</protein>
<dbReference type="Proteomes" id="UP000614490">
    <property type="component" value="Unassembled WGS sequence"/>
</dbReference>
<dbReference type="EMBL" id="JADZSC010000002">
    <property type="protein sequence ID" value="MBH0230729.1"/>
    <property type="molecule type" value="Genomic_DNA"/>
</dbReference>
<dbReference type="InterPro" id="IPR028098">
    <property type="entry name" value="Glyco_trans_4-like_N"/>
</dbReference>
<dbReference type="AlphaFoldDB" id="A0A931MVT3"/>
<proteinExistence type="predicted"/>
<dbReference type="RefSeq" id="WP_197317344.1">
    <property type="nucleotide sequence ID" value="NZ_JADZSC010000002.1"/>
</dbReference>
<keyword evidence="1" id="KW-0472">Membrane</keyword>